<feature type="domain" description="Glycosyltransferase 2-like" evidence="2">
    <location>
        <begin position="4"/>
        <end position="141"/>
    </location>
</feature>
<dbReference type="InterPro" id="IPR001173">
    <property type="entry name" value="Glyco_trans_2-like"/>
</dbReference>
<dbReference type="CDD" id="cd00761">
    <property type="entry name" value="Glyco_tranf_GTA_type"/>
    <property type="match status" value="1"/>
</dbReference>
<reference evidence="3 4" key="1">
    <citation type="journal article" date="2010" name="Stand. Genomic Sci.">
        <title>Complete genome sequence of Spirochaeta smaragdinae type strain (SEBR 4228).</title>
        <authorList>
            <person name="Mavromatis K."/>
            <person name="Yasawong M."/>
            <person name="Chertkov O."/>
            <person name="Lapidus A."/>
            <person name="Lucas S."/>
            <person name="Nolan M."/>
            <person name="Del Rio T.G."/>
            <person name="Tice H."/>
            <person name="Cheng J.F."/>
            <person name="Pitluck S."/>
            <person name="Liolios K."/>
            <person name="Ivanova N."/>
            <person name="Tapia R."/>
            <person name="Han C."/>
            <person name="Bruce D."/>
            <person name="Goodwin L."/>
            <person name="Pati A."/>
            <person name="Chen A."/>
            <person name="Palaniappan K."/>
            <person name="Land M."/>
            <person name="Hauser L."/>
            <person name="Chang Y.J."/>
            <person name="Jeffries C.D."/>
            <person name="Detter J.C."/>
            <person name="Rohde M."/>
            <person name="Brambilla E."/>
            <person name="Spring S."/>
            <person name="Goker M."/>
            <person name="Sikorski J."/>
            <person name="Woyke T."/>
            <person name="Bristow J."/>
            <person name="Eisen J.A."/>
            <person name="Markowitz V."/>
            <person name="Hugenholtz P."/>
            <person name="Klenk H.P."/>
            <person name="Kyrpides N.C."/>
        </authorList>
    </citation>
    <scope>NUCLEOTIDE SEQUENCE [LARGE SCALE GENOMIC DNA]</scope>
    <source>
        <strain evidence="4">DSM 11293 / JCM 15392 / SEBR 4228</strain>
    </source>
</reference>
<evidence type="ECO:0000313" key="3">
    <source>
        <dbReference type="EMBL" id="ADK83330.1"/>
    </source>
</evidence>
<accession>E1RA11</accession>
<dbReference type="AlphaFoldDB" id="E1RA11"/>
<dbReference type="CAZy" id="GT2">
    <property type="family name" value="Glycosyltransferase Family 2"/>
</dbReference>
<dbReference type="InterPro" id="IPR029044">
    <property type="entry name" value="Nucleotide-diphossugar_trans"/>
</dbReference>
<dbReference type="InterPro" id="IPR050834">
    <property type="entry name" value="Glycosyltransf_2"/>
</dbReference>
<evidence type="ECO:0000256" key="1">
    <source>
        <dbReference type="SAM" id="Phobius"/>
    </source>
</evidence>
<evidence type="ECO:0000259" key="2">
    <source>
        <dbReference type="Pfam" id="PF00535"/>
    </source>
</evidence>
<dbReference type="SUPFAM" id="SSF53448">
    <property type="entry name" value="Nucleotide-diphospho-sugar transferases"/>
    <property type="match status" value="1"/>
</dbReference>
<dbReference type="Pfam" id="PF00535">
    <property type="entry name" value="Glycos_transf_2"/>
    <property type="match status" value="1"/>
</dbReference>
<dbReference type="Gene3D" id="3.90.550.10">
    <property type="entry name" value="Spore Coat Polysaccharide Biosynthesis Protein SpsA, Chain A"/>
    <property type="match status" value="1"/>
</dbReference>
<sequence>MFFSVVIPVYNKRPHIHRAIASVLNQTYTDFELLIIDDASTDGSKAEIENFSDSRIRKFSRAEPGPGGYAARNLGIREARSEWIAFLDADDQWNPEFLETIADLIQFFPRVHCCCAHYDSMEVNGKKYEWPYGKKYKKNGKHVIGFLTYMKETCARRSPLWTSVVVVRKELFRRVGMFPEGRCRRGGDSDLWLRIVRNTDVAWSPYIGATYYRNSVNMVTHTVKKCMEHCIDSTIGDFLLSSWNSKNYVEYYWLLRLKNHYKRGAVKDKIRGGELSLNDLSALSFFGNPFRYCFYFLVVMFPGCIIRGMIRIFRRIKRAFSKHEK</sequence>
<feature type="transmembrane region" description="Helical" evidence="1">
    <location>
        <begin position="294"/>
        <end position="313"/>
    </location>
</feature>
<keyword evidence="4" id="KW-1185">Reference proteome</keyword>
<dbReference type="PANTHER" id="PTHR43685">
    <property type="entry name" value="GLYCOSYLTRANSFERASE"/>
    <property type="match status" value="1"/>
</dbReference>
<dbReference type="eggNOG" id="COG1216">
    <property type="taxonomic scope" value="Bacteria"/>
</dbReference>
<organism evidence="3 4">
    <name type="scientific">Sediminispirochaeta smaragdinae (strain DSM 11293 / JCM 15392 / SEBR 4228)</name>
    <name type="common">Spirochaeta smaragdinae</name>
    <dbReference type="NCBI Taxonomy" id="573413"/>
    <lineage>
        <taxon>Bacteria</taxon>
        <taxon>Pseudomonadati</taxon>
        <taxon>Spirochaetota</taxon>
        <taxon>Spirochaetia</taxon>
        <taxon>Spirochaetales</taxon>
        <taxon>Spirochaetaceae</taxon>
        <taxon>Sediminispirochaeta</taxon>
    </lineage>
</organism>
<dbReference type="HOGENOM" id="CLU_025996_0_0_12"/>
<proteinExistence type="predicted"/>
<dbReference type="EMBL" id="CP002116">
    <property type="protein sequence ID" value="ADK83330.1"/>
    <property type="molecule type" value="Genomic_DNA"/>
</dbReference>
<name>E1RA11_SEDSS</name>
<dbReference type="PANTHER" id="PTHR43685:SF2">
    <property type="entry name" value="GLYCOSYLTRANSFERASE 2-LIKE DOMAIN-CONTAINING PROTEIN"/>
    <property type="match status" value="1"/>
</dbReference>
<dbReference type="KEGG" id="ssm:Spirs_4256"/>
<protein>
    <submittedName>
        <fullName evidence="3">Glycosyl transferase family 2</fullName>
    </submittedName>
</protein>
<keyword evidence="1" id="KW-0472">Membrane</keyword>
<evidence type="ECO:0000313" key="4">
    <source>
        <dbReference type="Proteomes" id="UP000002318"/>
    </source>
</evidence>
<dbReference type="STRING" id="573413.Spirs_4256"/>
<keyword evidence="3" id="KW-0808">Transferase</keyword>
<keyword evidence="1" id="KW-0812">Transmembrane</keyword>
<gene>
    <name evidence="3" type="ordered locus">Spirs_4256</name>
</gene>
<keyword evidence="1" id="KW-1133">Transmembrane helix</keyword>
<dbReference type="Proteomes" id="UP000002318">
    <property type="component" value="Chromosome"/>
</dbReference>
<dbReference type="GO" id="GO:0016740">
    <property type="term" value="F:transferase activity"/>
    <property type="evidence" value="ECO:0007669"/>
    <property type="project" value="UniProtKB-KW"/>
</dbReference>